<dbReference type="SMART" id="SM00327">
    <property type="entry name" value="VWA"/>
    <property type="match status" value="1"/>
</dbReference>
<dbReference type="InterPro" id="IPR036465">
    <property type="entry name" value="vWFA_dom_sf"/>
</dbReference>
<keyword evidence="3" id="KW-0732">Signal</keyword>
<proteinExistence type="predicted"/>
<feature type="domain" description="VWFA" evidence="4">
    <location>
        <begin position="451"/>
        <end position="618"/>
    </location>
</feature>
<sequence length="701" mass="76484">MNLRAVLSMVLLVLGFGQMQARAADPQADAIAQAIERGVDFLKAQQAPTGNWSFSFNHDHTLGITALAGLALLENGIERTDPSITRATSVVRSLSLRSTQTYDLALAILYLARAQVETRGPDDRLIQRLAARLASGEQGGMWSYTVPLENIEDDERPRTSRRDQSTRVAEVGDNSNTQFALLGIWAASRHGYEPNASLAAIDGHFRRSPDRNGRWGYVSGAAGTDSMTCAGLMGLAISAARPNLAERQTARARGAALAADPIFANALQAVAKDARKIGQNSDIYYLWSLERVCVALGLRDLDGFDWYETGASELLRRQLEDGGWPEPAWGRIPNTCLALLFLRKANLAFELDRVLKLPTSSRPDRPADEVPLTDQAKDEPPRKGGEENDVVVTGASDTNFPEISVEFEVKRPDGTYLLDATEKDFKVTEEGQPVVIRKFQSPVTTQAHATTVVLVVDRSRSMEEEDRIGSLKSAVASFVKGLPPGSRVAVVAFGSDVKTICPFTGDPQKVQEAVDGLTAEGATRYYDAVAEALEMLNREKGRRAVLALTDGEDTFSQSASLDSVIVAARRLGLPVHTLGLGTEDEIESDALRRLAAETRGQYYPARQADQLRSIYEQLAERLRSSYSLSYQSDRALPDGTLRPVRIYYRASRKAGETAVFIPGMVVPAGGWPHLFLLLVAVLICLAALPGWLSRKQKPAHP</sequence>
<dbReference type="SUPFAM" id="SSF48239">
    <property type="entry name" value="Terpenoid cyclases/Protein prenyltransferases"/>
    <property type="match status" value="1"/>
</dbReference>
<dbReference type="Pfam" id="PF13519">
    <property type="entry name" value="VWA_2"/>
    <property type="match status" value="1"/>
</dbReference>
<dbReference type="PANTHER" id="PTHR10579">
    <property type="entry name" value="CALCIUM-ACTIVATED CHLORIDE CHANNEL REGULATOR"/>
    <property type="match status" value="1"/>
</dbReference>
<keyword evidence="2" id="KW-1133">Transmembrane helix</keyword>
<feature type="signal peptide" evidence="3">
    <location>
        <begin position="1"/>
        <end position="23"/>
    </location>
</feature>
<evidence type="ECO:0000256" key="2">
    <source>
        <dbReference type="SAM" id="Phobius"/>
    </source>
</evidence>
<accession>A0AAU7CEM5</accession>
<feature type="chain" id="PRO_5043683411" evidence="3">
    <location>
        <begin position="24"/>
        <end position="701"/>
    </location>
</feature>
<evidence type="ECO:0000259" key="4">
    <source>
        <dbReference type="PROSITE" id="PS50234"/>
    </source>
</evidence>
<dbReference type="InterPro" id="IPR002035">
    <property type="entry name" value="VWF_A"/>
</dbReference>
<keyword evidence="2" id="KW-0812">Transmembrane</keyword>
<dbReference type="Gene3D" id="3.40.50.410">
    <property type="entry name" value="von Willebrand factor, type A domain"/>
    <property type="match status" value="1"/>
</dbReference>
<reference evidence="5" key="1">
    <citation type="submission" date="2024-05" db="EMBL/GenBank/DDBJ databases">
        <title>Planctomycetes of the genus Singulisphaera possess chitinolytic capabilities.</title>
        <authorList>
            <person name="Ivanova A."/>
        </authorList>
    </citation>
    <scope>NUCLEOTIDE SEQUENCE</scope>
    <source>
        <strain evidence="5">Ch08T</strain>
    </source>
</reference>
<dbReference type="PANTHER" id="PTHR10579:SF43">
    <property type="entry name" value="ZINC FINGER (C3HC4-TYPE RING FINGER) FAMILY PROTEIN"/>
    <property type="match status" value="1"/>
</dbReference>
<dbReference type="InterPro" id="IPR017802">
    <property type="entry name" value="VWFA-rel_acidobac-type"/>
</dbReference>
<dbReference type="InterPro" id="IPR008930">
    <property type="entry name" value="Terpenoid_cyclase/PrenylTrfase"/>
</dbReference>
<gene>
    <name evidence="5" type="ORF">V5E97_37265</name>
</gene>
<keyword evidence="2" id="KW-0472">Membrane</keyword>
<dbReference type="PROSITE" id="PS50234">
    <property type="entry name" value="VWFA"/>
    <property type="match status" value="1"/>
</dbReference>
<name>A0AAU7CEM5_9BACT</name>
<dbReference type="SUPFAM" id="SSF53300">
    <property type="entry name" value="vWA-like"/>
    <property type="match status" value="1"/>
</dbReference>
<dbReference type="RefSeq" id="WP_406696650.1">
    <property type="nucleotide sequence ID" value="NZ_CP155447.1"/>
</dbReference>
<feature type="region of interest" description="Disordered" evidence="1">
    <location>
        <begin position="360"/>
        <end position="389"/>
    </location>
</feature>
<dbReference type="NCBIfam" id="TIGR03436">
    <property type="entry name" value="acidobact_VWFA"/>
    <property type="match status" value="1"/>
</dbReference>
<evidence type="ECO:0000256" key="3">
    <source>
        <dbReference type="SAM" id="SignalP"/>
    </source>
</evidence>
<protein>
    <submittedName>
        <fullName evidence="5">VWA domain-containing protein</fullName>
    </submittedName>
</protein>
<dbReference type="Gene3D" id="1.50.10.20">
    <property type="match status" value="1"/>
</dbReference>
<evidence type="ECO:0000313" key="5">
    <source>
        <dbReference type="EMBL" id="XBH03908.1"/>
    </source>
</evidence>
<organism evidence="5">
    <name type="scientific">Singulisphaera sp. Ch08</name>
    <dbReference type="NCBI Taxonomy" id="3120278"/>
    <lineage>
        <taxon>Bacteria</taxon>
        <taxon>Pseudomonadati</taxon>
        <taxon>Planctomycetota</taxon>
        <taxon>Planctomycetia</taxon>
        <taxon>Isosphaerales</taxon>
        <taxon>Isosphaeraceae</taxon>
        <taxon>Singulisphaera</taxon>
    </lineage>
</organism>
<dbReference type="InterPro" id="IPR051266">
    <property type="entry name" value="CLCR"/>
</dbReference>
<feature type="compositionally biased region" description="Basic and acidic residues" evidence="1">
    <location>
        <begin position="375"/>
        <end position="386"/>
    </location>
</feature>
<dbReference type="EMBL" id="CP155447">
    <property type="protein sequence ID" value="XBH03908.1"/>
    <property type="molecule type" value="Genomic_DNA"/>
</dbReference>
<feature type="transmembrane region" description="Helical" evidence="2">
    <location>
        <begin position="671"/>
        <end position="692"/>
    </location>
</feature>
<dbReference type="CDD" id="cd00198">
    <property type="entry name" value="vWFA"/>
    <property type="match status" value="1"/>
</dbReference>
<dbReference type="AlphaFoldDB" id="A0AAU7CEM5"/>
<evidence type="ECO:0000256" key="1">
    <source>
        <dbReference type="SAM" id="MobiDB-lite"/>
    </source>
</evidence>